<dbReference type="HOGENOM" id="CLU_045683_0_0_4"/>
<dbReference type="AlphaFoldDB" id="A0A0C6P0N3"/>
<dbReference type="SUPFAM" id="SSF53850">
    <property type="entry name" value="Periplasmic binding protein-like II"/>
    <property type="match status" value="1"/>
</dbReference>
<sequence>MQPRLTALHSALAALALCLPAGQAHAQADAAYPARPITLIVPFSAGGGSDVVARILATGLGSQLKQTVIVENRTGAAGNIGAEAVARARPDGYTLLFGSMGVMSVNSHLYRNMPLQPERDLAPVGRIYDTPHVIVVGQQSTLKSLPQLIEQAKARPDALTYASAGNGTSTHLVGALFMHETGTRLMHVPYKGNAPALNDTMAGHVDMMFDQATNSTGQIQAARLRALAATSHARIPDLPDVPTVAELGYPELEVTSWTVLAAPKATPAATMATLSAALKKTLADPAIKEKIRQTGGVINYQDLPSTTEFVNRETARWGALIQSAGITAN</sequence>
<evidence type="ECO:0000256" key="1">
    <source>
        <dbReference type="ARBA" id="ARBA00006987"/>
    </source>
</evidence>
<evidence type="ECO:0000313" key="4">
    <source>
        <dbReference type="Proteomes" id="UP000007564"/>
    </source>
</evidence>
<evidence type="ECO:0000313" key="3">
    <source>
        <dbReference type="EMBL" id="CCJ52117.1"/>
    </source>
</evidence>
<dbReference type="Gene3D" id="3.40.190.10">
    <property type="entry name" value="Periplasmic binding protein-like II"/>
    <property type="match status" value="1"/>
</dbReference>
<dbReference type="Pfam" id="PF03401">
    <property type="entry name" value="TctC"/>
    <property type="match status" value="1"/>
</dbReference>
<feature type="signal peptide" evidence="2">
    <location>
        <begin position="1"/>
        <end position="26"/>
    </location>
</feature>
<dbReference type="InterPro" id="IPR005064">
    <property type="entry name" value="BUG"/>
</dbReference>
<accession>A0A0C6P0N3</accession>
<dbReference type="PIRSF" id="PIRSF017082">
    <property type="entry name" value="YflP"/>
    <property type="match status" value="1"/>
</dbReference>
<protein>
    <submittedName>
        <fullName evidence="3">Putative exported protein</fullName>
    </submittedName>
</protein>
<dbReference type="GeneID" id="56478494"/>
<dbReference type="OrthoDB" id="8678477at2"/>
<keyword evidence="2" id="KW-0732">Signal</keyword>
<proteinExistence type="inferred from homology"/>
<dbReference type="Gene3D" id="3.40.190.150">
    <property type="entry name" value="Bordetella uptake gene, domain 1"/>
    <property type="match status" value="1"/>
</dbReference>
<feature type="chain" id="PRO_5002197458" evidence="2">
    <location>
        <begin position="27"/>
        <end position="329"/>
    </location>
</feature>
<reference evidence="3 4" key="1">
    <citation type="journal article" date="2012" name="BMC Genomics">
        <title>Comparative genomics of the classical Bordetella subspecies: the evolution and exchange of virulence-associated diversity amongst closely related pathogens.</title>
        <authorList>
            <person name="Park J."/>
            <person name="Zhang Y."/>
            <person name="Buboltz A.M."/>
            <person name="Zhang X."/>
            <person name="Schuster S.C."/>
            <person name="Ahuja U."/>
            <person name="Liu M."/>
            <person name="Miller J.F."/>
            <person name="Sebaihia M."/>
            <person name="Bentley S.D."/>
            <person name="Parkhill J."/>
            <person name="Harvill E.T."/>
        </authorList>
    </citation>
    <scope>NUCLEOTIDE SEQUENCE [LARGE SCALE GENOMIC DNA]</scope>
    <source>
        <strain evidence="3 4">253</strain>
    </source>
</reference>
<dbReference type="KEGG" id="bbh:BN112_0199"/>
<evidence type="ECO:0000256" key="2">
    <source>
        <dbReference type="SAM" id="SignalP"/>
    </source>
</evidence>
<comment type="similarity">
    <text evidence="1">Belongs to the UPF0065 (bug) family.</text>
</comment>
<dbReference type="PANTHER" id="PTHR42928">
    <property type="entry name" value="TRICARBOXYLATE-BINDING PROTEIN"/>
    <property type="match status" value="1"/>
</dbReference>
<dbReference type="PANTHER" id="PTHR42928:SF5">
    <property type="entry name" value="BLR1237 PROTEIN"/>
    <property type="match status" value="1"/>
</dbReference>
<dbReference type="Proteomes" id="UP000007564">
    <property type="component" value="Chromosome"/>
</dbReference>
<organism evidence="3 4">
    <name type="scientific">Bordetella bronchiseptica 253</name>
    <dbReference type="NCBI Taxonomy" id="568707"/>
    <lineage>
        <taxon>Bacteria</taxon>
        <taxon>Pseudomonadati</taxon>
        <taxon>Pseudomonadota</taxon>
        <taxon>Betaproteobacteria</taxon>
        <taxon>Burkholderiales</taxon>
        <taxon>Alcaligenaceae</taxon>
        <taxon>Bordetella</taxon>
    </lineage>
</organism>
<gene>
    <name evidence="3" type="ORF">BN112_0199</name>
</gene>
<dbReference type="RefSeq" id="WP_003812279.1">
    <property type="nucleotide sequence ID" value="NC_019382.1"/>
</dbReference>
<dbReference type="EMBL" id="HE965806">
    <property type="protein sequence ID" value="CCJ52117.1"/>
    <property type="molecule type" value="Genomic_DNA"/>
</dbReference>
<dbReference type="CDD" id="cd07012">
    <property type="entry name" value="PBP2_Bug_TTT"/>
    <property type="match status" value="1"/>
</dbReference>
<name>A0A0C6P0N3_BORBO</name>
<dbReference type="InterPro" id="IPR042100">
    <property type="entry name" value="Bug_dom1"/>
</dbReference>